<name>A0A4Y7KXX2_PAPSO</name>
<organism evidence="1 2">
    <name type="scientific">Papaver somniferum</name>
    <name type="common">Opium poppy</name>
    <dbReference type="NCBI Taxonomy" id="3469"/>
    <lineage>
        <taxon>Eukaryota</taxon>
        <taxon>Viridiplantae</taxon>
        <taxon>Streptophyta</taxon>
        <taxon>Embryophyta</taxon>
        <taxon>Tracheophyta</taxon>
        <taxon>Spermatophyta</taxon>
        <taxon>Magnoliopsida</taxon>
        <taxon>Ranunculales</taxon>
        <taxon>Papaveraceae</taxon>
        <taxon>Papaveroideae</taxon>
        <taxon>Papaver</taxon>
    </lineage>
</organism>
<dbReference type="Proteomes" id="UP000316621">
    <property type="component" value="Chromosome 9"/>
</dbReference>
<dbReference type="EMBL" id="CM010723">
    <property type="protein sequence ID" value="RZC77232.1"/>
    <property type="molecule type" value="Genomic_DNA"/>
</dbReference>
<keyword evidence="2" id="KW-1185">Reference proteome</keyword>
<evidence type="ECO:0000313" key="2">
    <source>
        <dbReference type="Proteomes" id="UP000316621"/>
    </source>
</evidence>
<proteinExistence type="predicted"/>
<dbReference type="Gramene" id="RZC77232">
    <property type="protein sequence ID" value="RZC77232"/>
    <property type="gene ID" value="C5167_001374"/>
</dbReference>
<protein>
    <submittedName>
        <fullName evidence="1">Uncharacterized protein</fullName>
    </submittedName>
</protein>
<reference evidence="1 2" key="1">
    <citation type="journal article" date="2018" name="Science">
        <title>The opium poppy genome and morphinan production.</title>
        <authorList>
            <person name="Guo L."/>
            <person name="Winzer T."/>
            <person name="Yang X."/>
            <person name="Li Y."/>
            <person name="Ning Z."/>
            <person name="He Z."/>
            <person name="Teodor R."/>
            <person name="Lu Y."/>
            <person name="Bowser T.A."/>
            <person name="Graham I.A."/>
            <person name="Ye K."/>
        </authorList>
    </citation>
    <scope>NUCLEOTIDE SEQUENCE [LARGE SCALE GENOMIC DNA]</scope>
    <source>
        <strain evidence="2">cv. HN1</strain>
        <tissue evidence="1">Leaves</tissue>
    </source>
</reference>
<evidence type="ECO:0000313" key="1">
    <source>
        <dbReference type="EMBL" id="RZC77232.1"/>
    </source>
</evidence>
<accession>A0A4Y7KXX2</accession>
<gene>
    <name evidence="1" type="ORF">C5167_001374</name>
</gene>
<sequence length="93" mass="10502">MARQPARTWTTTTTTNYNAMIIHALNTLEQYNPHGSTIAQVAHQIRLLYGNSPGSQTRLLFDNLPDSHALQVETELEKMVRRRYAKTRGGGGY</sequence>
<dbReference type="AlphaFoldDB" id="A0A4Y7KXX2"/>